<dbReference type="GO" id="GO:0043161">
    <property type="term" value="P:proteasome-mediated ubiquitin-dependent protein catabolic process"/>
    <property type="evidence" value="ECO:0007669"/>
    <property type="project" value="InterPro"/>
</dbReference>
<evidence type="ECO:0000256" key="9">
    <source>
        <dbReference type="ARBA" id="ARBA00022990"/>
    </source>
</evidence>
<name>A0A1Y1ZHL4_9PLEO</name>
<feature type="compositionally biased region" description="Basic and acidic residues" evidence="11">
    <location>
        <begin position="190"/>
        <end position="213"/>
    </location>
</feature>
<accession>A0A1Y1ZHL4</accession>
<sequence>MPPANSTGNPLSAASLSTFMAASLPKAAGHQIKNPYEAVALAVHAGMIAVGFRLIGLGEDDRIEANADAHKPQPLPEPWNASSSYAFRYAHSQSSMEYLVKVNRLGGKAVVLALAVGDDKTTSFDITVKDYISESSLPTSIEPNTSTEDTAKILQDVFISAGRLNDLGALLKISVIQKLAPGLHKEGYEEMQTARDDNNARDVPRGGAPRDGRPPPSNEPEPARPYPFHDPLAMPPRPGRHLPEPIPGFDDEYDLNRPRGGLRDDRFPAGIGHDDLYPAGLGPHDPLRPHLGGGLPRPGGMGGGMHPTFDDPMFGERRGQGGVYDPMLPPGARYDPLGPGGGPQDPRGGPRFPGGSGGGGGFGGLGGPGGRPPNPFGGFGDGDFI</sequence>
<protein>
    <submittedName>
        <fullName evidence="14">PI31 proteasome regulator N-terminal-domain-containing protein</fullName>
    </submittedName>
</protein>
<evidence type="ECO:0000256" key="3">
    <source>
        <dbReference type="ARBA" id="ARBA00006405"/>
    </source>
</evidence>
<reference evidence="14 15" key="1">
    <citation type="submission" date="2016-07" db="EMBL/GenBank/DDBJ databases">
        <title>Pervasive Adenine N6-methylation of Active Genes in Fungi.</title>
        <authorList>
            <consortium name="DOE Joint Genome Institute"/>
            <person name="Mondo S.J."/>
            <person name="Dannebaum R.O."/>
            <person name="Kuo R.C."/>
            <person name="Labutti K."/>
            <person name="Haridas S."/>
            <person name="Kuo A."/>
            <person name="Salamov A."/>
            <person name="Ahrendt S.R."/>
            <person name="Lipzen A."/>
            <person name="Sullivan W."/>
            <person name="Andreopoulos W.B."/>
            <person name="Clum A."/>
            <person name="Lindquist E."/>
            <person name="Daum C."/>
            <person name="Ramamoorthy G.K."/>
            <person name="Gryganskyi A."/>
            <person name="Culley D."/>
            <person name="Magnuson J.K."/>
            <person name="James T.Y."/>
            <person name="O'Malley M.A."/>
            <person name="Stajich J.E."/>
            <person name="Spatafora J.W."/>
            <person name="Visel A."/>
            <person name="Grigoriev I.V."/>
        </authorList>
    </citation>
    <scope>NUCLEOTIDE SEQUENCE [LARGE SCALE GENOMIC DNA]</scope>
    <source>
        <strain evidence="14 15">CBS 115471</strain>
    </source>
</reference>
<evidence type="ECO:0000256" key="8">
    <source>
        <dbReference type="ARBA" id="ARBA00022942"/>
    </source>
</evidence>
<dbReference type="Pfam" id="PF11566">
    <property type="entry name" value="PI31_Prot_N"/>
    <property type="match status" value="1"/>
</dbReference>
<dbReference type="OrthoDB" id="68090at2759"/>
<dbReference type="Gene3D" id="3.40.1000.30">
    <property type="match status" value="1"/>
</dbReference>
<evidence type="ECO:0000313" key="14">
    <source>
        <dbReference type="EMBL" id="ORY09674.1"/>
    </source>
</evidence>
<evidence type="ECO:0000256" key="10">
    <source>
        <dbReference type="ARBA" id="ARBA00024805"/>
    </source>
</evidence>
<dbReference type="STRING" id="1231657.A0A1Y1ZHL4"/>
<evidence type="ECO:0000256" key="11">
    <source>
        <dbReference type="SAM" id="MobiDB-lite"/>
    </source>
</evidence>
<dbReference type="GO" id="GO:0000502">
    <property type="term" value="C:proteasome complex"/>
    <property type="evidence" value="ECO:0007669"/>
    <property type="project" value="UniProtKB-KW"/>
</dbReference>
<evidence type="ECO:0000259" key="12">
    <source>
        <dbReference type="Pfam" id="PF08577"/>
    </source>
</evidence>
<dbReference type="Pfam" id="PF08577">
    <property type="entry name" value="PI31_Prot_C"/>
    <property type="match status" value="1"/>
</dbReference>
<keyword evidence="4" id="KW-0488">Methylation</keyword>
<dbReference type="GO" id="GO:0070628">
    <property type="term" value="F:proteasome binding"/>
    <property type="evidence" value="ECO:0007669"/>
    <property type="project" value="InterPro"/>
</dbReference>
<dbReference type="AlphaFoldDB" id="A0A1Y1ZHL4"/>
<dbReference type="GO" id="GO:0005783">
    <property type="term" value="C:endoplasmic reticulum"/>
    <property type="evidence" value="ECO:0007669"/>
    <property type="project" value="UniProtKB-SubCell"/>
</dbReference>
<feature type="compositionally biased region" description="Pro residues" evidence="11">
    <location>
        <begin position="214"/>
        <end position="225"/>
    </location>
</feature>
<dbReference type="InterPro" id="IPR013886">
    <property type="entry name" value="PI31_Prot_C"/>
</dbReference>
<comment type="function">
    <text evidence="10">Plays an important role in control of proteasome function. Inhibits the hydrolysis of protein and peptide substrates by the 20S proteasome. Also inhibits the activation of the proteasome by the proteasome regulatory proteins PA700 and PA28.</text>
</comment>
<dbReference type="GO" id="GO:0004866">
    <property type="term" value="F:endopeptidase inhibitor activity"/>
    <property type="evidence" value="ECO:0007669"/>
    <property type="project" value="InterPro"/>
</dbReference>
<evidence type="ECO:0000256" key="5">
    <source>
        <dbReference type="ARBA" id="ARBA00022490"/>
    </source>
</evidence>
<proteinExistence type="inferred from homology"/>
<feature type="domain" description="PI31 proteasome regulator C-terminal" evidence="12">
    <location>
        <begin position="271"/>
        <end position="339"/>
    </location>
</feature>
<evidence type="ECO:0000313" key="15">
    <source>
        <dbReference type="Proteomes" id="UP000193144"/>
    </source>
</evidence>
<comment type="caution">
    <text evidence="14">The sequence shown here is derived from an EMBL/GenBank/DDBJ whole genome shotgun (WGS) entry which is preliminary data.</text>
</comment>
<evidence type="ECO:0000256" key="7">
    <source>
        <dbReference type="ARBA" id="ARBA00022824"/>
    </source>
</evidence>
<feature type="region of interest" description="Disordered" evidence="11">
    <location>
        <begin position="190"/>
        <end position="244"/>
    </location>
</feature>
<dbReference type="InterPro" id="IPR045128">
    <property type="entry name" value="PI31-like"/>
</dbReference>
<evidence type="ECO:0000256" key="2">
    <source>
        <dbReference type="ARBA" id="ARBA00004496"/>
    </source>
</evidence>
<comment type="subcellular location">
    <subcellularLocation>
        <location evidence="2">Cytoplasm</location>
    </subcellularLocation>
    <subcellularLocation>
        <location evidence="1">Endoplasmic reticulum</location>
    </subcellularLocation>
</comment>
<dbReference type="EMBL" id="MCFA01000083">
    <property type="protein sequence ID" value="ORY09674.1"/>
    <property type="molecule type" value="Genomic_DNA"/>
</dbReference>
<evidence type="ECO:0000259" key="13">
    <source>
        <dbReference type="Pfam" id="PF11566"/>
    </source>
</evidence>
<dbReference type="InterPro" id="IPR021625">
    <property type="entry name" value="PI31_Prot_N"/>
</dbReference>
<dbReference type="PANTHER" id="PTHR13266:SF1">
    <property type="entry name" value="PROTEASOME INHIBITOR PI31 SUBUNIT"/>
    <property type="match status" value="1"/>
</dbReference>
<keyword evidence="6" id="KW-0597">Phosphoprotein</keyword>
<keyword evidence="9" id="KW-0007">Acetylation</keyword>
<evidence type="ECO:0000256" key="4">
    <source>
        <dbReference type="ARBA" id="ARBA00022481"/>
    </source>
</evidence>
<dbReference type="Proteomes" id="UP000193144">
    <property type="component" value="Unassembled WGS sequence"/>
</dbReference>
<keyword evidence="15" id="KW-1185">Reference proteome</keyword>
<organism evidence="14 15">
    <name type="scientific">Clohesyomyces aquaticus</name>
    <dbReference type="NCBI Taxonomy" id="1231657"/>
    <lineage>
        <taxon>Eukaryota</taxon>
        <taxon>Fungi</taxon>
        <taxon>Dikarya</taxon>
        <taxon>Ascomycota</taxon>
        <taxon>Pezizomycotina</taxon>
        <taxon>Dothideomycetes</taxon>
        <taxon>Pleosporomycetidae</taxon>
        <taxon>Pleosporales</taxon>
        <taxon>Lindgomycetaceae</taxon>
        <taxon>Clohesyomyces</taxon>
    </lineage>
</organism>
<evidence type="ECO:0000256" key="6">
    <source>
        <dbReference type="ARBA" id="ARBA00022553"/>
    </source>
</evidence>
<keyword evidence="8 14" id="KW-0647">Proteasome</keyword>
<dbReference type="PANTHER" id="PTHR13266">
    <property type="entry name" value="PROTEASOME INHIBITOR"/>
    <property type="match status" value="1"/>
</dbReference>
<feature type="region of interest" description="Disordered" evidence="11">
    <location>
        <begin position="326"/>
        <end position="385"/>
    </location>
</feature>
<feature type="domain" description="PI31 proteasome regulator N-terminal" evidence="13">
    <location>
        <begin position="30"/>
        <end position="186"/>
    </location>
</feature>
<gene>
    <name evidence="14" type="ORF">BCR34DRAFT_486932</name>
</gene>
<comment type="similarity">
    <text evidence="3">Belongs to the proteasome inhibitor PI31 family.</text>
</comment>
<evidence type="ECO:0000256" key="1">
    <source>
        <dbReference type="ARBA" id="ARBA00004240"/>
    </source>
</evidence>
<keyword evidence="5" id="KW-0963">Cytoplasm</keyword>
<keyword evidence="7" id="KW-0256">Endoplasmic reticulum</keyword>
<feature type="compositionally biased region" description="Gly residues" evidence="11">
    <location>
        <begin position="351"/>
        <end position="369"/>
    </location>
</feature>